<dbReference type="AlphaFoldDB" id="A0AAU6QDK5"/>
<dbReference type="EMBL" id="PP056089">
    <property type="protein sequence ID" value="WYM45476.1"/>
    <property type="molecule type" value="Genomic_DNA"/>
</dbReference>
<keyword evidence="2" id="KW-0496">Mitochondrion</keyword>
<keyword evidence="1" id="KW-0812">Transmembrane</keyword>
<feature type="transmembrane region" description="Helical" evidence="1">
    <location>
        <begin position="6"/>
        <end position="27"/>
    </location>
</feature>
<accession>A0AAU6QDK5</accession>
<evidence type="ECO:0000313" key="2">
    <source>
        <dbReference type="EMBL" id="WYM45476.1"/>
    </source>
</evidence>
<sequence>MPQMSPMMWMIISISFLAVMSLTNMSMKKKSTNHQKINLLIKNSSWKW</sequence>
<keyword evidence="1" id="KW-0472">Membrane</keyword>
<evidence type="ECO:0000256" key="1">
    <source>
        <dbReference type="SAM" id="Phobius"/>
    </source>
</evidence>
<proteinExistence type="predicted"/>
<name>A0AAU6QDK5_9ACAR</name>
<organism evidence="2">
    <name type="scientific">Arrenurus rostratus</name>
    <dbReference type="NCBI Taxonomy" id="3136836"/>
    <lineage>
        <taxon>Eukaryota</taxon>
        <taxon>Metazoa</taxon>
        <taxon>Ecdysozoa</taxon>
        <taxon>Arthropoda</taxon>
        <taxon>Chelicerata</taxon>
        <taxon>Arachnida</taxon>
        <taxon>Acari</taxon>
        <taxon>Acariformes</taxon>
        <taxon>Trombidiformes</taxon>
        <taxon>Prostigmata</taxon>
        <taxon>Anystina</taxon>
        <taxon>Parasitengona</taxon>
        <taxon>Hydracarina</taxon>
        <taxon>Arrenuroidea</taxon>
        <taxon>Arrenuridae</taxon>
        <taxon>Arrenurus</taxon>
    </lineage>
</organism>
<keyword evidence="1" id="KW-1133">Transmembrane helix</keyword>
<protein>
    <submittedName>
        <fullName evidence="2">ATP synthase F0 subunit 8</fullName>
    </submittedName>
</protein>
<reference evidence="2" key="1">
    <citation type="submission" date="2023-12" db="EMBL/GenBank/DDBJ databases">
        <authorList>
            <person name="Li p."/>
        </authorList>
    </citation>
    <scope>NUCLEOTIDE SEQUENCE</scope>
</reference>
<gene>
    <name evidence="2" type="primary">ATP8</name>
</gene>
<geneLocation type="mitochondrion" evidence="2"/>